<gene>
    <name evidence="12" type="ORF">ECU02_1090</name>
</gene>
<evidence type="ECO:0000256" key="4">
    <source>
        <dbReference type="ARBA" id="ARBA00022806"/>
    </source>
</evidence>
<dbReference type="InterPro" id="IPR006554">
    <property type="entry name" value="Helicase-like_DEXD_c2"/>
</dbReference>
<dbReference type="InterPro" id="IPR010614">
    <property type="entry name" value="RAD3-like_helicase_DEAD"/>
</dbReference>
<dbReference type="VEuPathDB" id="MicrosporidiaDB:AEWD_021070"/>
<dbReference type="SMART" id="SM00491">
    <property type="entry name" value="HELICc2"/>
    <property type="match status" value="1"/>
</dbReference>
<dbReference type="SUPFAM" id="SSF52540">
    <property type="entry name" value="P-loop containing nucleoside triphosphate hydrolases"/>
    <property type="match status" value="1"/>
</dbReference>
<dbReference type="InterPro" id="IPR002464">
    <property type="entry name" value="DNA/RNA_helicase_DEAH_CS"/>
</dbReference>
<dbReference type="Pfam" id="PF13307">
    <property type="entry name" value="Helicase_C_2"/>
    <property type="match status" value="1"/>
</dbReference>
<sequence length="678" mass="76220">MARIKISGVPIEMPFEPYPAQIVTMTKLISCLMTRTSGLVESPTGTGKSLSIICAVLGYNEHLKRSIRGIGAKRREGGGPKGEEAREEKLKIIICSRTHKQLDQLVDQLRKTQYRPRISILASRAQYCISPKLSDVADKNTGCSELVKSGSCAYFTGKDRLAKKVGDKIFDIEELKGEGRRCVGCPYYASRILNEDAEVIFAPYNYLIDSRIRESTGISLENSVVIVDEAHNIEDVCRSSGSIELSSRIMEIIQNEILGAVKRSGALGEIRMDFVNLMDFFRKLREGAESTDEFDRVTAGGKLRIRKGREIKEELERMGIGKEFVLKIKNSIYAIQKSEDAKDLLNVSTFHVLEGLDSVLSAIHFSDCDAYSFVFHKMNDENVKNSRSCRFSYNFWLLDGGYTFRSFVGKVRSVVLLSGTLTPFSSFSSELGHEFAHTIVAPHLITQKQVFVSCVRKGHLLKELIGTYGVSDTPQYLDQLCRVIVDVSCKIKDHGGTLVFVPSYSFLENLQKRMGGVSSGLLVEPKSGAGNEFEKVMRRYKNRIATKQSAVFMCVYRGKASEGIDFKDSFARAVIAVGIPYPSLHDPQVELKKEFNDKYKSFNGRLWYEAQAFRAVNQALGRAIRHKDDWGIVMLLDSRYSEKRVQSQLSKWVAENIKTYDSYDGCVSELVRFLSLIK</sequence>
<evidence type="ECO:0000256" key="7">
    <source>
        <dbReference type="ARBA" id="ARBA00023014"/>
    </source>
</evidence>
<evidence type="ECO:0000256" key="5">
    <source>
        <dbReference type="ARBA" id="ARBA00022840"/>
    </source>
</evidence>
<dbReference type="PANTHER" id="PTHR11472">
    <property type="entry name" value="DNA REPAIR DEAD HELICASE RAD3/XP-D SUBFAMILY MEMBER"/>
    <property type="match status" value="1"/>
</dbReference>
<dbReference type="InterPro" id="IPR014013">
    <property type="entry name" value="Helic_SF1/SF2_ATP-bd_DinG/Rad3"/>
</dbReference>
<dbReference type="PROSITE" id="PS00690">
    <property type="entry name" value="DEAH_ATP_HELICASE"/>
    <property type="match status" value="1"/>
</dbReference>
<evidence type="ECO:0000313" key="12">
    <source>
        <dbReference type="EMBL" id="AGE95516.1"/>
    </source>
</evidence>
<dbReference type="GO" id="GO:0043139">
    <property type="term" value="F:5'-3' DNA helicase activity"/>
    <property type="evidence" value="ECO:0007669"/>
    <property type="project" value="UniProtKB-EC"/>
</dbReference>
<evidence type="ECO:0000259" key="11">
    <source>
        <dbReference type="PROSITE" id="PS51193"/>
    </source>
</evidence>
<evidence type="ECO:0000256" key="6">
    <source>
        <dbReference type="ARBA" id="ARBA00023004"/>
    </source>
</evidence>
<dbReference type="GO" id="GO:0006289">
    <property type="term" value="P:nucleotide-excision repair"/>
    <property type="evidence" value="ECO:0007669"/>
    <property type="project" value="TreeGrafter"/>
</dbReference>
<keyword evidence="5" id="KW-0067">ATP-binding</keyword>
<dbReference type="VEuPathDB" id="MicrosporidiaDB:AEWQ_021040"/>
<dbReference type="InterPro" id="IPR045028">
    <property type="entry name" value="DinG/Rad3-like"/>
</dbReference>
<protein>
    <recommendedName>
        <fullName evidence="9">DNA 5'-3' helicase</fullName>
        <ecNumber evidence="9">5.6.2.3</ecNumber>
    </recommendedName>
</protein>
<evidence type="ECO:0000256" key="8">
    <source>
        <dbReference type="ARBA" id="ARBA00023235"/>
    </source>
</evidence>
<dbReference type="GO" id="GO:0051536">
    <property type="term" value="F:iron-sulfur cluster binding"/>
    <property type="evidence" value="ECO:0007669"/>
    <property type="project" value="UniProtKB-KW"/>
</dbReference>
<dbReference type="AlphaFoldDB" id="M1KJX7"/>
<proteinExistence type="predicted"/>
<keyword evidence="6" id="KW-0408">Iron</keyword>
<dbReference type="GO" id="GO:0005634">
    <property type="term" value="C:nucleus"/>
    <property type="evidence" value="ECO:0007669"/>
    <property type="project" value="TreeGrafter"/>
</dbReference>
<keyword evidence="8" id="KW-0413">Isomerase</keyword>
<name>M1KJX7_ENCCN</name>
<dbReference type="InterPro" id="IPR027417">
    <property type="entry name" value="P-loop_NTPase"/>
</dbReference>
<dbReference type="GO" id="GO:0005524">
    <property type="term" value="F:ATP binding"/>
    <property type="evidence" value="ECO:0007669"/>
    <property type="project" value="UniProtKB-KW"/>
</dbReference>
<dbReference type="InterPro" id="IPR006555">
    <property type="entry name" value="ATP-dep_Helicase_C"/>
</dbReference>
<dbReference type="VEuPathDB" id="MicrosporidiaDB:ECU02_1090"/>
<dbReference type="GO" id="GO:0003677">
    <property type="term" value="F:DNA binding"/>
    <property type="evidence" value="ECO:0007669"/>
    <property type="project" value="UniProtKB-KW"/>
</dbReference>
<evidence type="ECO:0000256" key="2">
    <source>
        <dbReference type="ARBA" id="ARBA00022741"/>
    </source>
</evidence>
<dbReference type="Gene3D" id="3.40.50.300">
    <property type="entry name" value="P-loop containing nucleotide triphosphate hydrolases"/>
    <property type="match status" value="2"/>
</dbReference>
<feature type="domain" description="Helicase ATP-binding" evidence="11">
    <location>
        <begin position="7"/>
        <end position="298"/>
    </location>
</feature>
<evidence type="ECO:0000256" key="9">
    <source>
        <dbReference type="ARBA" id="ARBA00044969"/>
    </source>
</evidence>
<dbReference type="VEuPathDB" id="MicrosporidiaDB:AEWR_021050"/>
<keyword evidence="4 12" id="KW-0347">Helicase</keyword>
<reference evidence="12" key="1">
    <citation type="journal article" date="2013" name="Eukaryot. Cell">
        <title>Extremely Reduced Levels of Heterozygosity in the Vertebrate Pathogen Encephalitozoon cuniculi.</title>
        <authorList>
            <person name="Selman M."/>
            <person name="Sak B."/>
            <person name="Kvac M."/>
            <person name="Farinelli L."/>
            <person name="Weiss L.M."/>
            <person name="Corradi N."/>
        </authorList>
    </citation>
    <scope>NUCLEOTIDE SEQUENCE</scope>
</reference>
<dbReference type="GO" id="GO:0016818">
    <property type="term" value="F:hydrolase activity, acting on acid anhydrides, in phosphorus-containing anhydrides"/>
    <property type="evidence" value="ECO:0007669"/>
    <property type="project" value="InterPro"/>
</dbReference>
<accession>M1KJX7</accession>
<dbReference type="PANTHER" id="PTHR11472:SF47">
    <property type="entry name" value="FANCONI ANEMIA GROUP J PROTEIN"/>
    <property type="match status" value="1"/>
</dbReference>
<dbReference type="EC" id="5.6.2.3" evidence="9"/>
<comment type="catalytic activity">
    <reaction evidence="10">
        <text>ATP + H2O = ADP + phosphate + H(+)</text>
        <dbReference type="Rhea" id="RHEA:13065"/>
        <dbReference type="ChEBI" id="CHEBI:15377"/>
        <dbReference type="ChEBI" id="CHEBI:15378"/>
        <dbReference type="ChEBI" id="CHEBI:30616"/>
        <dbReference type="ChEBI" id="CHEBI:43474"/>
        <dbReference type="ChEBI" id="CHEBI:456216"/>
        <dbReference type="EC" id="5.6.2.3"/>
    </reaction>
</comment>
<keyword evidence="3" id="KW-0378">Hydrolase</keyword>
<evidence type="ECO:0000256" key="3">
    <source>
        <dbReference type="ARBA" id="ARBA00022801"/>
    </source>
</evidence>
<keyword evidence="12" id="KW-0238">DNA-binding</keyword>
<dbReference type="GO" id="GO:1990918">
    <property type="term" value="P:double-strand break repair involved in meiotic recombination"/>
    <property type="evidence" value="ECO:0007669"/>
    <property type="project" value="TreeGrafter"/>
</dbReference>
<keyword evidence="7" id="KW-0411">Iron-sulfur</keyword>
<keyword evidence="2" id="KW-0547">Nucleotide-binding</keyword>
<dbReference type="EMBL" id="KC513608">
    <property type="protein sequence ID" value="AGE95516.1"/>
    <property type="molecule type" value="Genomic_DNA"/>
</dbReference>
<dbReference type="GO" id="GO:0046872">
    <property type="term" value="F:metal ion binding"/>
    <property type="evidence" value="ECO:0007669"/>
    <property type="project" value="UniProtKB-KW"/>
</dbReference>
<dbReference type="Pfam" id="PF06733">
    <property type="entry name" value="DEAD_2"/>
    <property type="match status" value="1"/>
</dbReference>
<dbReference type="PROSITE" id="PS51193">
    <property type="entry name" value="HELICASE_ATP_BIND_2"/>
    <property type="match status" value="1"/>
</dbReference>
<organism evidence="12">
    <name type="scientific">Encephalitozoon cuniculi</name>
    <name type="common">Microsporidian parasite</name>
    <dbReference type="NCBI Taxonomy" id="6035"/>
    <lineage>
        <taxon>Eukaryota</taxon>
        <taxon>Fungi</taxon>
        <taxon>Fungi incertae sedis</taxon>
        <taxon>Microsporidia</taxon>
        <taxon>Unikaryonidae</taxon>
        <taxon>Encephalitozoon</taxon>
    </lineage>
</organism>
<evidence type="ECO:0000256" key="10">
    <source>
        <dbReference type="ARBA" id="ARBA00048954"/>
    </source>
</evidence>
<dbReference type="CDD" id="cd18788">
    <property type="entry name" value="SF2_C_XPD"/>
    <property type="match status" value="1"/>
</dbReference>
<dbReference type="OMA" id="NCATIVA"/>
<keyword evidence="1" id="KW-0479">Metal-binding</keyword>
<evidence type="ECO:0000256" key="1">
    <source>
        <dbReference type="ARBA" id="ARBA00022723"/>
    </source>
</evidence>
<dbReference type="SMART" id="SM00488">
    <property type="entry name" value="DEXDc2"/>
    <property type="match status" value="1"/>
</dbReference>
<dbReference type="VEuPathDB" id="MicrosporidiaDB:M970_021050"/>